<keyword evidence="1" id="KW-0805">Transcription regulation</keyword>
<dbReference type="SMART" id="SM00866">
    <property type="entry name" value="UTRA"/>
    <property type="match status" value="1"/>
</dbReference>
<gene>
    <name evidence="5" type="ORF">NP439_21030</name>
</gene>
<evidence type="ECO:0000256" key="1">
    <source>
        <dbReference type="ARBA" id="ARBA00023015"/>
    </source>
</evidence>
<organism evidence="5 6">
    <name type="scientific">Oceanobacillus jeddahense</name>
    <dbReference type="NCBI Taxonomy" id="1462527"/>
    <lineage>
        <taxon>Bacteria</taxon>
        <taxon>Bacillati</taxon>
        <taxon>Bacillota</taxon>
        <taxon>Bacilli</taxon>
        <taxon>Bacillales</taxon>
        <taxon>Bacillaceae</taxon>
        <taxon>Oceanobacillus</taxon>
    </lineage>
</organism>
<accession>A0ABY5JQA7</accession>
<dbReference type="EMBL" id="CP101914">
    <property type="protein sequence ID" value="UUI02495.1"/>
    <property type="molecule type" value="Genomic_DNA"/>
</dbReference>
<dbReference type="CDD" id="cd07377">
    <property type="entry name" value="WHTH_GntR"/>
    <property type="match status" value="1"/>
</dbReference>
<dbReference type="Gene3D" id="1.10.10.10">
    <property type="entry name" value="Winged helix-like DNA-binding domain superfamily/Winged helix DNA-binding domain"/>
    <property type="match status" value="1"/>
</dbReference>
<name>A0ABY5JQA7_9BACI</name>
<evidence type="ECO:0000259" key="4">
    <source>
        <dbReference type="PROSITE" id="PS50949"/>
    </source>
</evidence>
<dbReference type="Pfam" id="PF00392">
    <property type="entry name" value="GntR"/>
    <property type="match status" value="1"/>
</dbReference>
<dbReference type="InterPro" id="IPR011663">
    <property type="entry name" value="UTRA"/>
</dbReference>
<sequence length="246" mass="28800">MNSEKYNTSIPLYIQIAEKLRMNILTEKWKPGTKIPPELDLCEQFHVSRITIRKSIDELVKDNLVYRKRAKGTFVTEWEEKNDEHFTFVKSFTAEMRELGKEAVTLNAKISVIKATKKIARYLNVDIGDPVMELKRVRGTSGEAFAYFVTCFTYDEGYPTDDEAYYNSLYALLSEYGVVINQETEYIEAMLPTNEIQQALSIGHHEPILKRVRMTQQIESTFREYSECFYIGNKYRYYVDLPQRSN</sequence>
<reference evidence="5" key="1">
    <citation type="submission" date="2022-07" db="EMBL/GenBank/DDBJ databases">
        <title>FELIX.</title>
        <authorList>
            <person name="Wan K.H."/>
            <person name="Park S."/>
            <person name="Lawrence Q."/>
            <person name="Eichenberger J.P."/>
            <person name="Booth B.W."/>
            <person name="Piaggio A.J."/>
            <person name="Chandler J.C."/>
            <person name="Franklin A.B."/>
            <person name="Celniker S.E."/>
        </authorList>
    </citation>
    <scope>NUCLEOTIDE SEQUENCE</scope>
    <source>
        <strain evidence="5">QA-1986 374</strain>
    </source>
</reference>
<dbReference type="PROSITE" id="PS50949">
    <property type="entry name" value="HTH_GNTR"/>
    <property type="match status" value="1"/>
</dbReference>
<evidence type="ECO:0000313" key="6">
    <source>
        <dbReference type="Proteomes" id="UP001059773"/>
    </source>
</evidence>
<keyword evidence="2" id="KW-0238">DNA-binding</keyword>
<dbReference type="InterPro" id="IPR036388">
    <property type="entry name" value="WH-like_DNA-bd_sf"/>
</dbReference>
<dbReference type="PANTHER" id="PTHR44846:SF17">
    <property type="entry name" value="GNTR-FAMILY TRANSCRIPTIONAL REGULATOR"/>
    <property type="match status" value="1"/>
</dbReference>
<dbReference type="Pfam" id="PF07702">
    <property type="entry name" value="UTRA"/>
    <property type="match status" value="1"/>
</dbReference>
<evidence type="ECO:0000256" key="2">
    <source>
        <dbReference type="ARBA" id="ARBA00023125"/>
    </source>
</evidence>
<protein>
    <submittedName>
        <fullName evidence="5">GntR family transcriptional regulator</fullName>
    </submittedName>
</protein>
<dbReference type="Gene3D" id="3.40.1410.10">
    <property type="entry name" value="Chorismate lyase-like"/>
    <property type="match status" value="1"/>
</dbReference>
<proteinExistence type="predicted"/>
<dbReference type="SMART" id="SM00345">
    <property type="entry name" value="HTH_GNTR"/>
    <property type="match status" value="1"/>
</dbReference>
<dbReference type="InterPro" id="IPR036390">
    <property type="entry name" value="WH_DNA-bd_sf"/>
</dbReference>
<dbReference type="SUPFAM" id="SSF46785">
    <property type="entry name" value="Winged helix' DNA-binding domain"/>
    <property type="match status" value="1"/>
</dbReference>
<feature type="domain" description="HTH gntR-type" evidence="4">
    <location>
        <begin position="10"/>
        <end position="78"/>
    </location>
</feature>
<dbReference type="Proteomes" id="UP001059773">
    <property type="component" value="Chromosome"/>
</dbReference>
<dbReference type="InterPro" id="IPR028978">
    <property type="entry name" value="Chorismate_lyase_/UTRA_dom_sf"/>
</dbReference>
<dbReference type="SUPFAM" id="SSF64288">
    <property type="entry name" value="Chorismate lyase-like"/>
    <property type="match status" value="1"/>
</dbReference>
<keyword evidence="6" id="KW-1185">Reference proteome</keyword>
<evidence type="ECO:0000256" key="3">
    <source>
        <dbReference type="ARBA" id="ARBA00023163"/>
    </source>
</evidence>
<keyword evidence="3" id="KW-0804">Transcription</keyword>
<evidence type="ECO:0000313" key="5">
    <source>
        <dbReference type="EMBL" id="UUI02495.1"/>
    </source>
</evidence>
<dbReference type="RefSeq" id="WP_256707733.1">
    <property type="nucleotide sequence ID" value="NZ_CP101914.1"/>
</dbReference>
<dbReference type="InterPro" id="IPR050679">
    <property type="entry name" value="Bact_HTH_transcr_reg"/>
</dbReference>
<dbReference type="PANTHER" id="PTHR44846">
    <property type="entry name" value="MANNOSYL-D-GLYCERATE TRANSPORT/METABOLISM SYSTEM REPRESSOR MNGR-RELATED"/>
    <property type="match status" value="1"/>
</dbReference>
<dbReference type="InterPro" id="IPR000524">
    <property type="entry name" value="Tscrpt_reg_HTH_GntR"/>
</dbReference>
<dbReference type="PRINTS" id="PR00035">
    <property type="entry name" value="HTHGNTR"/>
</dbReference>